<sequence length="41" mass="4707">MRPQHAYLFTDYFVLLPSRLALLQTHACLAFGSIELAKNQK</sequence>
<dbReference type="Proteomes" id="UP000050783">
    <property type="component" value="Unassembled WGS sequence"/>
</dbReference>
<gene>
    <name evidence="1" type="ORF">RUA4292_01772</name>
</gene>
<accession>A0A0P1ED16</accession>
<organism evidence="1 2">
    <name type="scientific">Ruegeria atlantica</name>
    <dbReference type="NCBI Taxonomy" id="81569"/>
    <lineage>
        <taxon>Bacteria</taxon>
        <taxon>Pseudomonadati</taxon>
        <taxon>Pseudomonadota</taxon>
        <taxon>Alphaproteobacteria</taxon>
        <taxon>Rhodobacterales</taxon>
        <taxon>Roseobacteraceae</taxon>
        <taxon>Ruegeria</taxon>
    </lineage>
</organism>
<proteinExistence type="predicted"/>
<name>A0A0P1ED16_9RHOB</name>
<dbReference type="EMBL" id="CYPU01000029">
    <property type="protein sequence ID" value="CUH47601.1"/>
    <property type="molecule type" value="Genomic_DNA"/>
</dbReference>
<reference evidence="1 2" key="1">
    <citation type="submission" date="2015-09" db="EMBL/GenBank/DDBJ databases">
        <authorList>
            <consortium name="Swine Surveillance"/>
        </authorList>
    </citation>
    <scope>NUCLEOTIDE SEQUENCE [LARGE SCALE GENOMIC DNA]</scope>
    <source>
        <strain evidence="1 2">CECT 4292</strain>
    </source>
</reference>
<protein>
    <submittedName>
        <fullName evidence="1">Uncharacterized protein</fullName>
    </submittedName>
</protein>
<evidence type="ECO:0000313" key="1">
    <source>
        <dbReference type="EMBL" id="CUH47601.1"/>
    </source>
</evidence>
<evidence type="ECO:0000313" key="2">
    <source>
        <dbReference type="Proteomes" id="UP000050783"/>
    </source>
</evidence>
<dbReference type="AlphaFoldDB" id="A0A0P1ED16"/>